<accession>A0A9D2M3V8</accession>
<dbReference type="NCBIfam" id="TIGR01563">
    <property type="entry name" value="gp16_SPP1"/>
    <property type="match status" value="1"/>
</dbReference>
<protein>
    <submittedName>
        <fullName evidence="1">Phage head closure protein</fullName>
    </submittedName>
</protein>
<evidence type="ECO:0000313" key="1">
    <source>
        <dbReference type="EMBL" id="HJB40438.1"/>
    </source>
</evidence>
<reference evidence="1" key="1">
    <citation type="journal article" date="2021" name="PeerJ">
        <title>Extensive microbial diversity within the chicken gut microbiome revealed by metagenomics and culture.</title>
        <authorList>
            <person name="Gilroy R."/>
            <person name="Ravi A."/>
            <person name="Getino M."/>
            <person name="Pursley I."/>
            <person name="Horton D.L."/>
            <person name="Alikhan N.F."/>
            <person name="Baker D."/>
            <person name="Gharbi K."/>
            <person name="Hall N."/>
            <person name="Watson M."/>
            <person name="Adriaenssens E.M."/>
            <person name="Foster-Nyarko E."/>
            <person name="Jarju S."/>
            <person name="Secka A."/>
            <person name="Antonio M."/>
            <person name="Oren A."/>
            <person name="Chaudhuri R.R."/>
            <person name="La Ragione R."/>
            <person name="Hildebrand F."/>
            <person name="Pallen M.J."/>
        </authorList>
    </citation>
    <scope>NUCLEOTIDE SEQUENCE</scope>
    <source>
        <strain evidence="1">ChiBcec8-14828</strain>
    </source>
</reference>
<proteinExistence type="predicted"/>
<dbReference type="AlphaFoldDB" id="A0A9D2M3V8"/>
<dbReference type="EMBL" id="DWYA01000075">
    <property type="protein sequence ID" value="HJB40438.1"/>
    <property type="molecule type" value="Genomic_DNA"/>
</dbReference>
<organism evidence="1 2">
    <name type="scientific">Candidatus Ruthenibacterium avium</name>
    <dbReference type="NCBI Taxonomy" id="2838751"/>
    <lineage>
        <taxon>Bacteria</taxon>
        <taxon>Bacillati</taxon>
        <taxon>Bacillota</taxon>
        <taxon>Clostridia</taxon>
        <taxon>Eubacteriales</taxon>
        <taxon>Oscillospiraceae</taxon>
        <taxon>Ruthenibacterium</taxon>
    </lineage>
</organism>
<evidence type="ECO:0000313" key="2">
    <source>
        <dbReference type="Proteomes" id="UP000824209"/>
    </source>
</evidence>
<comment type="caution">
    <text evidence="1">The sequence shown here is derived from an EMBL/GenBank/DDBJ whole genome shotgun (WGS) entry which is preliminary data.</text>
</comment>
<reference evidence="1" key="2">
    <citation type="submission" date="2021-04" db="EMBL/GenBank/DDBJ databases">
        <authorList>
            <person name="Gilroy R."/>
        </authorList>
    </citation>
    <scope>NUCLEOTIDE SEQUENCE</scope>
    <source>
        <strain evidence="1">ChiBcec8-14828</strain>
    </source>
</reference>
<sequence>MNEVLTLIAQTFTEDALKQQIAQDTERKVFCEVSSIQASEFAQAGQEGLKAEWRVKLFRYDYQGERAAILNGQRYEIYRTYLGKNEKIELYLARRVSGGNAKN</sequence>
<name>A0A9D2M3V8_9FIRM</name>
<dbReference type="Proteomes" id="UP000824209">
    <property type="component" value="Unassembled WGS sequence"/>
</dbReference>
<dbReference type="InterPro" id="IPR008767">
    <property type="entry name" value="Phage_SPP1_head-tail_adaptor"/>
</dbReference>
<gene>
    <name evidence="1" type="ORF">H9943_08605</name>
</gene>